<keyword evidence="2" id="KW-1185">Reference proteome</keyword>
<evidence type="ECO:0000313" key="2">
    <source>
        <dbReference type="Proteomes" id="UP000321058"/>
    </source>
</evidence>
<proteinExistence type="predicted"/>
<evidence type="ECO:0000313" key="1">
    <source>
        <dbReference type="EMBL" id="GEP58772.1"/>
    </source>
</evidence>
<gene>
    <name evidence="1" type="ORF">RSO01_59380</name>
</gene>
<protein>
    <submittedName>
        <fullName evidence="1">Uncharacterized protein</fullName>
    </submittedName>
</protein>
<reference evidence="1 2" key="1">
    <citation type="submission" date="2019-07" db="EMBL/GenBank/DDBJ databases">
        <title>Whole genome shotgun sequence of Reyranella soli NBRC 108950.</title>
        <authorList>
            <person name="Hosoyama A."/>
            <person name="Uohara A."/>
            <person name="Ohji S."/>
            <person name="Ichikawa N."/>
        </authorList>
    </citation>
    <scope>NUCLEOTIDE SEQUENCE [LARGE SCALE GENOMIC DNA]</scope>
    <source>
        <strain evidence="1 2">NBRC 108950</strain>
    </source>
</reference>
<organism evidence="1 2">
    <name type="scientific">Reyranella soli</name>
    <dbReference type="NCBI Taxonomy" id="1230389"/>
    <lineage>
        <taxon>Bacteria</taxon>
        <taxon>Pseudomonadati</taxon>
        <taxon>Pseudomonadota</taxon>
        <taxon>Alphaproteobacteria</taxon>
        <taxon>Hyphomicrobiales</taxon>
        <taxon>Reyranellaceae</taxon>
        <taxon>Reyranella</taxon>
    </lineage>
</organism>
<name>A0A512NIN3_9HYPH</name>
<dbReference type="AlphaFoldDB" id="A0A512NIN3"/>
<dbReference type="Proteomes" id="UP000321058">
    <property type="component" value="Unassembled WGS sequence"/>
</dbReference>
<comment type="caution">
    <text evidence="1">The sequence shown here is derived from an EMBL/GenBank/DDBJ whole genome shotgun (WGS) entry which is preliminary data.</text>
</comment>
<accession>A0A512NIN3</accession>
<sequence>MKSASLSDQAVANRGLAKRVRRLAGMLTDADDAARLLRYADELEDQAVDLERRAKEGD</sequence>
<dbReference type="EMBL" id="BKAJ01000110">
    <property type="protein sequence ID" value="GEP58772.1"/>
    <property type="molecule type" value="Genomic_DNA"/>
</dbReference>